<feature type="binding site" evidence="14 15">
    <location>
        <position position="22"/>
    </location>
    <ligand>
        <name>a divalent metal cation</name>
        <dbReference type="ChEBI" id="CHEBI:60240"/>
    </ligand>
</feature>
<dbReference type="PANTHER" id="PTHR10954">
    <property type="entry name" value="RIBONUCLEASE H2 SUBUNIT A"/>
    <property type="match status" value="1"/>
</dbReference>
<dbReference type="EC" id="3.1.26.4" evidence="6 14"/>
<evidence type="ECO:0000256" key="11">
    <source>
        <dbReference type="ARBA" id="ARBA00022759"/>
    </source>
</evidence>
<evidence type="ECO:0000259" key="17">
    <source>
        <dbReference type="PROSITE" id="PS51975"/>
    </source>
</evidence>
<dbReference type="Proteomes" id="UP000282211">
    <property type="component" value="Unassembled WGS sequence"/>
</dbReference>
<feature type="domain" description="RNase H type-2" evidence="17">
    <location>
        <begin position="16"/>
        <end position="206"/>
    </location>
</feature>
<comment type="caution">
    <text evidence="18">The sequence shown here is derived from an EMBL/GenBank/DDBJ whole genome shotgun (WGS) entry which is preliminary data.</text>
</comment>
<dbReference type="Gene3D" id="3.30.420.10">
    <property type="entry name" value="Ribonuclease H-like superfamily/Ribonuclease H"/>
    <property type="match status" value="1"/>
</dbReference>
<dbReference type="GO" id="GO:0005737">
    <property type="term" value="C:cytoplasm"/>
    <property type="evidence" value="ECO:0007669"/>
    <property type="project" value="UniProtKB-SubCell"/>
</dbReference>
<dbReference type="HAMAP" id="MF_00052_B">
    <property type="entry name" value="RNase_HII_B"/>
    <property type="match status" value="1"/>
</dbReference>
<feature type="binding site" evidence="14 15">
    <location>
        <position position="23"/>
    </location>
    <ligand>
        <name>a divalent metal cation</name>
        <dbReference type="ChEBI" id="CHEBI:60240"/>
    </ligand>
</feature>
<dbReference type="InParanoid" id="A0A420WIY7"/>
<reference evidence="18 19" key="1">
    <citation type="submission" date="2018-10" db="EMBL/GenBank/DDBJ databases">
        <title>Genomic Encyclopedia of Type Strains, Phase IV (KMG-IV): sequencing the most valuable type-strain genomes for metagenomic binning, comparative biology and taxonomic classification.</title>
        <authorList>
            <person name="Goeker M."/>
        </authorList>
    </citation>
    <scope>NUCLEOTIDE SEQUENCE [LARGE SCALE GENOMIC DNA]</scope>
    <source>
        <strain evidence="18 19">DSM 22008</strain>
    </source>
</reference>
<evidence type="ECO:0000256" key="12">
    <source>
        <dbReference type="ARBA" id="ARBA00022801"/>
    </source>
</evidence>
<keyword evidence="10 14" id="KW-0479">Metal-binding</keyword>
<dbReference type="GO" id="GO:0043137">
    <property type="term" value="P:DNA replication, removal of RNA primer"/>
    <property type="evidence" value="ECO:0007669"/>
    <property type="project" value="TreeGrafter"/>
</dbReference>
<evidence type="ECO:0000256" key="13">
    <source>
        <dbReference type="ARBA" id="ARBA00023211"/>
    </source>
</evidence>
<evidence type="ECO:0000256" key="1">
    <source>
        <dbReference type="ARBA" id="ARBA00000077"/>
    </source>
</evidence>
<evidence type="ECO:0000256" key="4">
    <source>
        <dbReference type="ARBA" id="ARBA00004496"/>
    </source>
</evidence>
<dbReference type="GO" id="GO:0004523">
    <property type="term" value="F:RNA-DNA hybrid ribonuclease activity"/>
    <property type="evidence" value="ECO:0007669"/>
    <property type="project" value="UniProtKB-UniRule"/>
</dbReference>
<keyword evidence="12 14" id="KW-0378">Hydrolase</keyword>
<comment type="function">
    <text evidence="3 14 16">Endonuclease that specifically degrades the RNA of RNA-DNA hybrids.</text>
</comment>
<evidence type="ECO:0000256" key="15">
    <source>
        <dbReference type="PROSITE-ProRule" id="PRU01319"/>
    </source>
</evidence>
<evidence type="ECO:0000313" key="18">
    <source>
        <dbReference type="EMBL" id="RKQ70980.1"/>
    </source>
</evidence>
<dbReference type="GO" id="GO:0006298">
    <property type="term" value="P:mismatch repair"/>
    <property type="evidence" value="ECO:0007669"/>
    <property type="project" value="TreeGrafter"/>
</dbReference>
<keyword evidence="19" id="KW-1185">Reference proteome</keyword>
<comment type="similarity">
    <text evidence="5 14 16">Belongs to the RNase HII family.</text>
</comment>
<dbReference type="CDD" id="cd07182">
    <property type="entry name" value="RNase_HII_bacteria_HII_like"/>
    <property type="match status" value="1"/>
</dbReference>
<keyword evidence="11 14" id="KW-0255">Endonuclease</keyword>
<evidence type="ECO:0000256" key="3">
    <source>
        <dbReference type="ARBA" id="ARBA00004065"/>
    </source>
</evidence>
<dbReference type="Pfam" id="PF01351">
    <property type="entry name" value="RNase_HII"/>
    <property type="match status" value="1"/>
</dbReference>
<sequence>MPTNTPDFSFERQYNGPVCGVDEAGRGPLAGPVVAAAVILNPKTIPDGLNDSKALSEIRRELLLNNLIKDKTIFIGIGVAEPEEIDRLNILHASMIAMRRAVLNLPVAPHMALIDGNRLPPDMPCDAEAIIKGDARSLSIAAASIVAKVTRDKIMKEADIRFPGYGLAGHKGYPTKAHKAALLQIGASPIHRRSFRPVAEVMGLKL</sequence>
<accession>A0A420WIY7</accession>
<evidence type="ECO:0000313" key="19">
    <source>
        <dbReference type="Proteomes" id="UP000282211"/>
    </source>
</evidence>
<evidence type="ECO:0000256" key="8">
    <source>
        <dbReference type="ARBA" id="ARBA00022490"/>
    </source>
</evidence>
<dbReference type="GO" id="GO:0003723">
    <property type="term" value="F:RNA binding"/>
    <property type="evidence" value="ECO:0007669"/>
    <property type="project" value="UniProtKB-UniRule"/>
</dbReference>
<gene>
    <name evidence="14" type="primary">rnhB</name>
    <name evidence="18" type="ORF">DES40_0287</name>
</gene>
<protein>
    <recommendedName>
        <fullName evidence="7 14">Ribonuclease HII</fullName>
        <shortName evidence="14">RNase HII</shortName>
        <ecNumber evidence="6 14">3.1.26.4</ecNumber>
    </recommendedName>
</protein>
<evidence type="ECO:0000256" key="16">
    <source>
        <dbReference type="RuleBase" id="RU003515"/>
    </source>
</evidence>
<dbReference type="PANTHER" id="PTHR10954:SF18">
    <property type="entry name" value="RIBONUCLEASE HII"/>
    <property type="match status" value="1"/>
</dbReference>
<dbReference type="InterPro" id="IPR022898">
    <property type="entry name" value="RNase_HII"/>
</dbReference>
<evidence type="ECO:0000256" key="6">
    <source>
        <dbReference type="ARBA" id="ARBA00012180"/>
    </source>
</evidence>
<dbReference type="PROSITE" id="PS51975">
    <property type="entry name" value="RNASE_H_2"/>
    <property type="match status" value="1"/>
</dbReference>
<dbReference type="AlphaFoldDB" id="A0A420WIY7"/>
<proteinExistence type="inferred from homology"/>
<dbReference type="GO" id="GO:0030145">
    <property type="term" value="F:manganese ion binding"/>
    <property type="evidence" value="ECO:0007669"/>
    <property type="project" value="UniProtKB-UniRule"/>
</dbReference>
<organism evidence="18 19">
    <name type="scientific">Litorimonas taeanensis</name>
    <dbReference type="NCBI Taxonomy" id="568099"/>
    <lineage>
        <taxon>Bacteria</taxon>
        <taxon>Pseudomonadati</taxon>
        <taxon>Pseudomonadota</taxon>
        <taxon>Alphaproteobacteria</taxon>
        <taxon>Maricaulales</taxon>
        <taxon>Robiginitomaculaceae</taxon>
    </lineage>
</organism>
<comment type="cofactor">
    <cofactor evidence="14 15">
        <name>Mn(2+)</name>
        <dbReference type="ChEBI" id="CHEBI:29035"/>
    </cofactor>
    <cofactor evidence="14 15">
        <name>Mg(2+)</name>
        <dbReference type="ChEBI" id="CHEBI:18420"/>
    </cofactor>
    <text evidence="14 15">Manganese or magnesium. Binds 1 divalent metal ion per monomer in the absence of substrate. May bind a second metal ion after substrate binding.</text>
</comment>
<dbReference type="GO" id="GO:0032299">
    <property type="term" value="C:ribonuclease H2 complex"/>
    <property type="evidence" value="ECO:0007669"/>
    <property type="project" value="TreeGrafter"/>
</dbReference>
<dbReference type="SUPFAM" id="SSF53098">
    <property type="entry name" value="Ribonuclease H-like"/>
    <property type="match status" value="1"/>
</dbReference>
<evidence type="ECO:0000256" key="5">
    <source>
        <dbReference type="ARBA" id="ARBA00007383"/>
    </source>
</evidence>
<comment type="subcellular location">
    <subcellularLocation>
        <location evidence="4 14">Cytoplasm</location>
    </subcellularLocation>
</comment>
<keyword evidence="9 14" id="KW-0540">Nuclease</keyword>
<dbReference type="InterPro" id="IPR001352">
    <property type="entry name" value="RNase_HII/HIII"/>
</dbReference>
<dbReference type="InterPro" id="IPR036397">
    <property type="entry name" value="RNaseH_sf"/>
</dbReference>
<dbReference type="NCBIfam" id="NF000596">
    <property type="entry name" value="PRK00015.1-4"/>
    <property type="match status" value="1"/>
</dbReference>
<dbReference type="FunFam" id="3.30.420.10:FF:000006">
    <property type="entry name" value="Ribonuclease HII"/>
    <property type="match status" value="1"/>
</dbReference>
<comment type="cofactor">
    <cofactor evidence="2">
        <name>Mg(2+)</name>
        <dbReference type="ChEBI" id="CHEBI:18420"/>
    </cofactor>
</comment>
<dbReference type="RefSeq" id="WP_121098793.1">
    <property type="nucleotide sequence ID" value="NZ_RBII01000001.1"/>
</dbReference>
<evidence type="ECO:0000256" key="9">
    <source>
        <dbReference type="ARBA" id="ARBA00022722"/>
    </source>
</evidence>
<evidence type="ECO:0000256" key="2">
    <source>
        <dbReference type="ARBA" id="ARBA00001946"/>
    </source>
</evidence>
<dbReference type="FunCoup" id="A0A420WIY7">
    <property type="interactions" value="326"/>
</dbReference>
<comment type="catalytic activity">
    <reaction evidence="1 14 15 16">
        <text>Endonucleolytic cleavage to 5'-phosphomonoester.</text>
        <dbReference type="EC" id="3.1.26.4"/>
    </reaction>
</comment>
<dbReference type="OrthoDB" id="9803420at2"/>
<dbReference type="NCBIfam" id="NF000595">
    <property type="entry name" value="PRK00015.1-3"/>
    <property type="match status" value="1"/>
</dbReference>
<dbReference type="EMBL" id="RBII01000001">
    <property type="protein sequence ID" value="RKQ70980.1"/>
    <property type="molecule type" value="Genomic_DNA"/>
</dbReference>
<keyword evidence="8 14" id="KW-0963">Cytoplasm</keyword>
<dbReference type="InterPro" id="IPR012337">
    <property type="entry name" value="RNaseH-like_sf"/>
</dbReference>
<keyword evidence="13 14" id="KW-0464">Manganese</keyword>
<evidence type="ECO:0000256" key="14">
    <source>
        <dbReference type="HAMAP-Rule" id="MF_00052"/>
    </source>
</evidence>
<evidence type="ECO:0000256" key="10">
    <source>
        <dbReference type="ARBA" id="ARBA00022723"/>
    </source>
</evidence>
<feature type="binding site" evidence="14 15">
    <location>
        <position position="115"/>
    </location>
    <ligand>
        <name>a divalent metal cation</name>
        <dbReference type="ChEBI" id="CHEBI:60240"/>
    </ligand>
</feature>
<dbReference type="InterPro" id="IPR024567">
    <property type="entry name" value="RNase_HII/HIII_dom"/>
</dbReference>
<name>A0A420WIY7_9PROT</name>
<evidence type="ECO:0000256" key="7">
    <source>
        <dbReference type="ARBA" id="ARBA00019179"/>
    </source>
</evidence>